<gene>
    <name evidence="2" type="ORF">AB8O55_20700</name>
</gene>
<sequence>MLSTPARARPGRLRGVLPPLIACALVAALAQLPLLRNPWIYFYDDAAIQILPVWHRLGELVLAGRWPPLLDVDGWMGGNFAVESLHGVWNPVYPLVWIGTALAPDLAVAGALVRTLGMVAFALGVHLLCAEYGARRSVAAATAVAVPLAGSLYFLDTVLWPAALLACAWVPYVWWAARRMAHGRSSALWAFLLGGLGVAAGNPYGMLAISLVLVALVVESAVRARWRAVRDLVLLGAAVAAVVPLVYLPLLLSSSVTWRAADGSAIGDSGVMAPAPLDLLGSGLPHHVPDITGLGGAALAVPAVYTCWFAVPLLPWLDWGVLRRRWRELSGCAVVAAGFLALAIGPSELWMFRWPLRVLHYGFLALAVVLAVLLSGGLRTGRAPVRAVASVVLLLAACGATGALEPARLPRGAIAVLLVAGLTALALLAFRLRGTRWLAAALQLGTAVVFAAQVTWFVGPPGTTTAHLPSSVAELRERFEDRYRGTTFQIAVPHWRPGDEPGAGVWRDLLPGSMYPVAGVRSINSYTGIGFQRFSDTFCFSYDGGACPDAYAALWREPAGTGTPLADLLRLDTVVVQRELVPEPDVPAGWSASERSDEVTVLHRDFRTRWPRGTLTHVDGARIRSAVAEGTSEVVEFAREGRGPARLLFARLAWPGYRATTADGVELPVSAGPAGLLRVDLPPGQAAGEVRLTWAPPGSAFGAASAALGCALALGLAWAQRRRRRSPRPREHDATPVPVS</sequence>
<keyword evidence="1" id="KW-1133">Transmembrane helix</keyword>
<feature type="transmembrane region" description="Helical" evidence="1">
    <location>
        <begin position="233"/>
        <end position="252"/>
    </location>
</feature>
<evidence type="ECO:0000313" key="2">
    <source>
        <dbReference type="EMBL" id="MEY8041836.1"/>
    </source>
</evidence>
<accession>A0ABV4CL55</accession>
<protein>
    <recommendedName>
        <fullName evidence="4">YfhO family protein</fullName>
    </recommendedName>
</protein>
<keyword evidence="1" id="KW-0812">Transmembrane</keyword>
<feature type="transmembrane region" description="Helical" evidence="1">
    <location>
        <begin position="700"/>
        <end position="719"/>
    </location>
</feature>
<dbReference type="EMBL" id="JBGEHV010000043">
    <property type="protein sequence ID" value="MEY8041836.1"/>
    <property type="molecule type" value="Genomic_DNA"/>
</dbReference>
<feature type="transmembrane region" description="Helical" evidence="1">
    <location>
        <begin position="437"/>
        <end position="459"/>
    </location>
</feature>
<evidence type="ECO:0008006" key="4">
    <source>
        <dbReference type="Google" id="ProtNLM"/>
    </source>
</evidence>
<feature type="transmembrane region" description="Helical" evidence="1">
    <location>
        <begin position="385"/>
        <end position="404"/>
    </location>
</feature>
<feature type="transmembrane region" description="Helical" evidence="1">
    <location>
        <begin position="160"/>
        <end position="177"/>
    </location>
</feature>
<name>A0ABV4CL55_9PSEU</name>
<proteinExistence type="predicted"/>
<feature type="transmembrane region" description="Helical" evidence="1">
    <location>
        <begin position="410"/>
        <end position="430"/>
    </location>
</feature>
<comment type="caution">
    <text evidence="2">The sequence shown here is derived from an EMBL/GenBank/DDBJ whole genome shotgun (WGS) entry which is preliminary data.</text>
</comment>
<keyword evidence="3" id="KW-1185">Reference proteome</keyword>
<feature type="transmembrane region" description="Helical" evidence="1">
    <location>
        <begin position="294"/>
        <end position="317"/>
    </location>
</feature>
<dbReference type="RefSeq" id="WP_369775207.1">
    <property type="nucleotide sequence ID" value="NZ_JBGEHV010000043.1"/>
</dbReference>
<feature type="transmembrane region" description="Helical" evidence="1">
    <location>
        <begin position="358"/>
        <end position="378"/>
    </location>
</feature>
<feature type="transmembrane region" description="Helical" evidence="1">
    <location>
        <begin position="329"/>
        <end position="352"/>
    </location>
</feature>
<feature type="transmembrane region" description="Helical" evidence="1">
    <location>
        <begin position="106"/>
        <end position="130"/>
    </location>
</feature>
<organism evidence="2 3">
    <name type="scientific">Saccharopolyspora cebuensis</name>
    <dbReference type="NCBI Taxonomy" id="418759"/>
    <lineage>
        <taxon>Bacteria</taxon>
        <taxon>Bacillati</taxon>
        <taxon>Actinomycetota</taxon>
        <taxon>Actinomycetes</taxon>
        <taxon>Pseudonocardiales</taxon>
        <taxon>Pseudonocardiaceae</taxon>
        <taxon>Saccharopolyspora</taxon>
    </lineage>
</organism>
<reference evidence="2 3" key="1">
    <citation type="submission" date="2024-08" db="EMBL/GenBank/DDBJ databases">
        <title>Genome mining of Saccharopolyspora cebuensis PGLac3 from Nigerian medicinal plant.</title>
        <authorList>
            <person name="Ezeobiora C.E."/>
            <person name="Igbokwe N.H."/>
            <person name="Amin D.H."/>
            <person name="Mendie U.E."/>
        </authorList>
    </citation>
    <scope>NUCLEOTIDE SEQUENCE [LARGE SCALE GENOMIC DNA]</scope>
    <source>
        <strain evidence="2 3">PGLac3</strain>
    </source>
</reference>
<evidence type="ECO:0000256" key="1">
    <source>
        <dbReference type="SAM" id="Phobius"/>
    </source>
</evidence>
<dbReference type="Proteomes" id="UP001564626">
    <property type="component" value="Unassembled WGS sequence"/>
</dbReference>
<feature type="transmembrane region" description="Helical" evidence="1">
    <location>
        <begin position="207"/>
        <end position="226"/>
    </location>
</feature>
<keyword evidence="1" id="KW-0472">Membrane</keyword>
<evidence type="ECO:0000313" key="3">
    <source>
        <dbReference type="Proteomes" id="UP001564626"/>
    </source>
</evidence>